<name>A0A5P6VQN9_PSEXY</name>
<proteinExistence type="predicted"/>
<evidence type="ECO:0000313" key="2">
    <source>
        <dbReference type="Proteomes" id="UP000327030"/>
    </source>
</evidence>
<organism evidence="1 2">
    <name type="scientific">Pseudobutyrivibrio xylanivorans</name>
    <dbReference type="NCBI Taxonomy" id="185007"/>
    <lineage>
        <taxon>Bacteria</taxon>
        <taxon>Bacillati</taxon>
        <taxon>Bacillota</taxon>
        <taxon>Clostridia</taxon>
        <taxon>Lachnospirales</taxon>
        <taxon>Lachnospiraceae</taxon>
        <taxon>Pseudobutyrivibrio</taxon>
    </lineage>
</organism>
<sequence length="62" mass="7119">MGFKKYSDAASAERMIEKIIDGEIASDGTAYRELQTIASEWKGTYIGDRAQYLIDNYYADWK</sequence>
<accession>A0A5P6VQN9</accession>
<evidence type="ECO:0000313" key="1">
    <source>
        <dbReference type="EMBL" id="QFJ54800.1"/>
    </source>
</evidence>
<reference evidence="2" key="1">
    <citation type="submission" date="2019-08" db="EMBL/GenBank/DDBJ databases">
        <title>Complete Genome Sequence of the Polysaccharide-Degrading Rumen Bacterium Pseudobutyrivibrio xylanivorans MA3014.</title>
        <authorList>
            <person name="Palevich N."/>
            <person name="Maclean P.H."/>
            <person name="Kelly W.J."/>
            <person name="Leahy S.C."/>
            <person name="Rakonjac J."/>
            <person name="Attwood G.T."/>
        </authorList>
    </citation>
    <scope>NUCLEOTIDE SEQUENCE [LARGE SCALE GENOMIC DNA]</scope>
    <source>
        <strain evidence="2">MA3014</strain>
    </source>
</reference>
<dbReference type="RefSeq" id="WP_151623261.1">
    <property type="nucleotide sequence ID" value="NZ_CP043028.1"/>
</dbReference>
<gene>
    <name evidence="1" type="ORF">FXF36_08015</name>
</gene>
<protein>
    <submittedName>
        <fullName evidence="1">Uncharacterized protein</fullName>
    </submittedName>
</protein>
<dbReference type="AlphaFoldDB" id="A0A5P6VQN9"/>
<dbReference type="KEGG" id="pxv:FXF36_08015"/>
<dbReference type="EMBL" id="CP043028">
    <property type="protein sequence ID" value="QFJ54800.1"/>
    <property type="molecule type" value="Genomic_DNA"/>
</dbReference>
<dbReference type="Proteomes" id="UP000327030">
    <property type="component" value="Chromosome 1"/>
</dbReference>